<accession>A0A5K7WWL4</accession>
<organism evidence="5 6">
    <name type="scientific">Sporolactobacillus terrae</name>
    <dbReference type="NCBI Taxonomy" id="269673"/>
    <lineage>
        <taxon>Bacteria</taxon>
        <taxon>Bacillati</taxon>
        <taxon>Bacillota</taxon>
        <taxon>Bacilli</taxon>
        <taxon>Bacillales</taxon>
        <taxon>Sporolactobacillaceae</taxon>
        <taxon>Sporolactobacillus</taxon>
    </lineage>
</organism>
<feature type="transmembrane region" description="Helical" evidence="1">
    <location>
        <begin position="6"/>
        <end position="26"/>
    </location>
</feature>
<evidence type="ECO:0000256" key="1">
    <source>
        <dbReference type="SAM" id="Phobius"/>
    </source>
</evidence>
<name>A0A5K7WWL4_9BACL</name>
<feature type="domain" description="Sporulation protein YpeB PepSY1 and PepSY2" evidence="3">
    <location>
        <begin position="185"/>
        <end position="368"/>
    </location>
</feature>
<dbReference type="AlphaFoldDB" id="A0A5K7WWL4"/>
<dbReference type="InterPro" id="IPR014239">
    <property type="entry name" value="YpeB_PepSY1-2"/>
</dbReference>
<evidence type="ECO:0000259" key="3">
    <source>
        <dbReference type="Pfam" id="PF14620"/>
    </source>
</evidence>
<dbReference type="InterPro" id="IPR025711">
    <property type="entry name" value="PepSY"/>
</dbReference>
<dbReference type="InterPro" id="IPR048402">
    <property type="entry name" value="YpeB_N"/>
</dbReference>
<evidence type="ECO:0000313" key="5">
    <source>
        <dbReference type="EMBL" id="BBN98955.1"/>
    </source>
</evidence>
<keyword evidence="1" id="KW-1133">Transmembrane helix</keyword>
<feature type="domain" description="Sporulation protein YpeB N-terminal" evidence="4">
    <location>
        <begin position="32"/>
        <end position="166"/>
    </location>
</feature>
<dbReference type="EMBL" id="AP021853">
    <property type="protein sequence ID" value="BBN98955.1"/>
    <property type="molecule type" value="Genomic_DNA"/>
</dbReference>
<evidence type="ECO:0000259" key="2">
    <source>
        <dbReference type="Pfam" id="PF03413"/>
    </source>
</evidence>
<dbReference type="NCBIfam" id="TIGR02889">
    <property type="entry name" value="spore_YpeB"/>
    <property type="match status" value="1"/>
</dbReference>
<dbReference type="Pfam" id="PF20769">
    <property type="entry name" value="YPEB_N"/>
    <property type="match status" value="1"/>
</dbReference>
<feature type="domain" description="PepSY" evidence="2">
    <location>
        <begin position="378"/>
        <end position="438"/>
    </location>
</feature>
<proteinExistence type="predicted"/>
<dbReference type="RefSeq" id="WP_172968973.1">
    <property type="nucleotide sequence ID" value="NZ_AP021853.1"/>
</dbReference>
<sequence length="442" mass="50793">MRRRYWIIILSAACVMLIIGLAVWGFQERQMKKNVMIHAENHYQQAFHELNYYVDSLEESLGTALAMQTRDTMRPQLVETWRLSALAHAAANELPLTLMPFNRTNEFLSHVGEFTYNTGVKSTNDRKLSDKEYKNLQQLYSESRTIRDGLRDVQAKVMKEHLRWMDVEYVLQDKNQNQDNQVIDGMKRIDNQATEYTNSFSPENPKNVVLQKKNLNPIKGTEVSGSQAVSHLKKWTGLSNAQVVKVAKAGKGSNVPAYEISMKAKKRSLSATVTKKGGHVIWYLFERPVRKETLSLYEASQRSGNYLNQHAFKNMELTKRNKYNHVAVLTYVLRKNNIRVYPASIRIKVALDNGEILAFDQTDYLFNKCDNVPLKPGLSEAEARKQLNQNLKVQETDLAVFQNAMLKNVLCYEFFATRGNDTYRVLLNAANGNQEKVELLKE</sequence>
<dbReference type="Proteomes" id="UP000326951">
    <property type="component" value="Chromosome"/>
</dbReference>
<reference evidence="5 6" key="1">
    <citation type="submission" date="2019-09" db="EMBL/GenBank/DDBJ databases">
        <title>Complete genome sequence of Sporolactobacillus terrae 70-3.</title>
        <authorList>
            <person name="Tanaka N."/>
            <person name="Shiwa Y."/>
            <person name="Fujita N."/>
            <person name="Tanasupawat S."/>
        </authorList>
    </citation>
    <scope>NUCLEOTIDE SEQUENCE [LARGE SCALE GENOMIC DNA]</scope>
    <source>
        <strain evidence="5 6">70-3</strain>
    </source>
</reference>
<dbReference type="GO" id="GO:0009847">
    <property type="term" value="P:spore germination"/>
    <property type="evidence" value="ECO:0007669"/>
    <property type="project" value="InterPro"/>
</dbReference>
<keyword evidence="1" id="KW-0812">Transmembrane</keyword>
<keyword evidence="1" id="KW-0472">Membrane</keyword>
<evidence type="ECO:0000259" key="4">
    <source>
        <dbReference type="Pfam" id="PF20769"/>
    </source>
</evidence>
<evidence type="ECO:0000313" key="6">
    <source>
        <dbReference type="Proteomes" id="UP000326951"/>
    </source>
</evidence>
<dbReference type="Pfam" id="PF03413">
    <property type="entry name" value="PepSY"/>
    <property type="match status" value="1"/>
</dbReference>
<protein>
    <submittedName>
        <fullName evidence="5">Germination protein YpeB</fullName>
    </submittedName>
</protein>
<dbReference type="Pfam" id="PF14620">
    <property type="entry name" value="YPEB_PepSY1-2"/>
    <property type="match status" value="1"/>
</dbReference>
<gene>
    <name evidence="5" type="ORF">St703_16600</name>
</gene>